<protein>
    <recommendedName>
        <fullName evidence="4">Short chain dehydrogenase</fullName>
    </recommendedName>
</protein>
<dbReference type="GO" id="GO:0016020">
    <property type="term" value="C:membrane"/>
    <property type="evidence" value="ECO:0007669"/>
    <property type="project" value="TreeGrafter"/>
</dbReference>
<dbReference type="Pfam" id="PF00106">
    <property type="entry name" value="adh_short"/>
    <property type="match status" value="1"/>
</dbReference>
<evidence type="ECO:0000256" key="2">
    <source>
        <dbReference type="ARBA" id="ARBA00023002"/>
    </source>
</evidence>
<dbReference type="PANTHER" id="PTHR44196:SF1">
    <property type="entry name" value="DEHYDROGENASE_REDUCTASE SDR FAMILY MEMBER 7B"/>
    <property type="match status" value="1"/>
</dbReference>
<comment type="similarity">
    <text evidence="1">Belongs to the short-chain dehydrogenases/reductases (SDR) family.</text>
</comment>
<gene>
    <name evidence="3" type="ORF">METZ01_LOCUS32835</name>
</gene>
<dbReference type="InterPro" id="IPR020904">
    <property type="entry name" value="Sc_DH/Rdtase_CS"/>
</dbReference>
<dbReference type="Gene3D" id="3.40.50.720">
    <property type="entry name" value="NAD(P)-binding Rossmann-like Domain"/>
    <property type="match status" value="1"/>
</dbReference>
<sequence>MRNKVAVITGGSSGIGEALAYKFAQEGFNILIGGTNQERLKKVCSNIKISDVKCSFICHDVSNKKDIDRMIKKAIDDFGQIDVLVCNAGISIRSVFEYVELSIFEKLFNINFFGSVYSAKYALPHLIKSSGSIIAISSLNGFIATPTRSAYVASKHAMQGFFDSLRLELKNKEVHIMVVSPGYVKSNFRINTLKSDGSKEGKTSRDNKKMMTSEQCAVKIFDGYKNKKRNLIFTFRGKLAYLIKNWFPKFSDTLAYKEILNEQESLLKNY</sequence>
<evidence type="ECO:0008006" key="4">
    <source>
        <dbReference type="Google" id="ProtNLM"/>
    </source>
</evidence>
<dbReference type="EMBL" id="UINC01001408">
    <property type="protein sequence ID" value="SUZ79981.1"/>
    <property type="molecule type" value="Genomic_DNA"/>
</dbReference>
<dbReference type="InterPro" id="IPR002347">
    <property type="entry name" value="SDR_fam"/>
</dbReference>
<proteinExistence type="inferred from homology"/>
<dbReference type="PROSITE" id="PS00061">
    <property type="entry name" value="ADH_SHORT"/>
    <property type="match status" value="1"/>
</dbReference>
<dbReference type="PANTHER" id="PTHR44196">
    <property type="entry name" value="DEHYDROGENASE/REDUCTASE SDR FAMILY MEMBER 7B"/>
    <property type="match status" value="1"/>
</dbReference>
<dbReference type="InterPro" id="IPR036291">
    <property type="entry name" value="NAD(P)-bd_dom_sf"/>
</dbReference>
<keyword evidence="2" id="KW-0560">Oxidoreductase</keyword>
<evidence type="ECO:0000313" key="3">
    <source>
        <dbReference type="EMBL" id="SUZ79981.1"/>
    </source>
</evidence>
<organism evidence="3">
    <name type="scientific">marine metagenome</name>
    <dbReference type="NCBI Taxonomy" id="408172"/>
    <lineage>
        <taxon>unclassified sequences</taxon>
        <taxon>metagenomes</taxon>
        <taxon>ecological metagenomes</taxon>
    </lineage>
</organism>
<dbReference type="PRINTS" id="PR00081">
    <property type="entry name" value="GDHRDH"/>
</dbReference>
<dbReference type="AlphaFoldDB" id="A0A381QKX3"/>
<accession>A0A381QKX3</accession>
<name>A0A381QKX3_9ZZZZ</name>
<dbReference type="SUPFAM" id="SSF51735">
    <property type="entry name" value="NAD(P)-binding Rossmann-fold domains"/>
    <property type="match status" value="1"/>
</dbReference>
<dbReference type="NCBIfam" id="NF004825">
    <property type="entry name" value="PRK06181.1"/>
    <property type="match status" value="1"/>
</dbReference>
<dbReference type="GO" id="GO:0016491">
    <property type="term" value="F:oxidoreductase activity"/>
    <property type="evidence" value="ECO:0007669"/>
    <property type="project" value="UniProtKB-KW"/>
</dbReference>
<evidence type="ECO:0000256" key="1">
    <source>
        <dbReference type="ARBA" id="ARBA00006484"/>
    </source>
</evidence>
<dbReference type="PRINTS" id="PR00080">
    <property type="entry name" value="SDRFAMILY"/>
</dbReference>
<reference evidence="3" key="1">
    <citation type="submission" date="2018-05" db="EMBL/GenBank/DDBJ databases">
        <authorList>
            <person name="Lanie J.A."/>
            <person name="Ng W.-L."/>
            <person name="Kazmierczak K.M."/>
            <person name="Andrzejewski T.M."/>
            <person name="Davidsen T.M."/>
            <person name="Wayne K.J."/>
            <person name="Tettelin H."/>
            <person name="Glass J.I."/>
            <person name="Rusch D."/>
            <person name="Podicherti R."/>
            <person name="Tsui H.-C.T."/>
            <person name="Winkler M.E."/>
        </authorList>
    </citation>
    <scope>NUCLEOTIDE SEQUENCE</scope>
</reference>